<reference evidence="1 3" key="1">
    <citation type="submission" date="2024-02" db="EMBL/GenBank/DDBJ databases">
        <authorList>
            <person name="Chen Y."/>
            <person name="Shah S."/>
            <person name="Dougan E. K."/>
            <person name="Thang M."/>
            <person name="Chan C."/>
        </authorList>
    </citation>
    <scope>NUCLEOTIDE SEQUENCE [LARGE SCALE GENOMIC DNA]</scope>
</reference>
<organism evidence="1 3">
    <name type="scientific">Durusdinium trenchii</name>
    <dbReference type="NCBI Taxonomy" id="1381693"/>
    <lineage>
        <taxon>Eukaryota</taxon>
        <taxon>Sar</taxon>
        <taxon>Alveolata</taxon>
        <taxon>Dinophyceae</taxon>
        <taxon>Suessiales</taxon>
        <taxon>Symbiodiniaceae</taxon>
        <taxon>Durusdinium</taxon>
    </lineage>
</organism>
<name>A0ABP0HX75_9DINO</name>
<protein>
    <submittedName>
        <fullName evidence="1">Uncharacterized protein</fullName>
    </submittedName>
</protein>
<keyword evidence="3" id="KW-1185">Reference proteome</keyword>
<proteinExistence type="predicted"/>
<comment type="caution">
    <text evidence="1">The sequence shown here is derived from an EMBL/GenBank/DDBJ whole genome shotgun (WGS) entry which is preliminary data.</text>
</comment>
<dbReference type="Proteomes" id="UP001642484">
    <property type="component" value="Unassembled WGS sequence"/>
</dbReference>
<accession>A0ABP0HX75</accession>
<dbReference type="EMBL" id="CAXAMN010001536">
    <property type="protein sequence ID" value="CAK8994971.1"/>
    <property type="molecule type" value="Genomic_DNA"/>
</dbReference>
<dbReference type="EMBL" id="CAXAMN010001514">
    <property type="protein sequence ID" value="CAK8994841.1"/>
    <property type="molecule type" value="Genomic_DNA"/>
</dbReference>
<sequence length="201" mass="23162">MTTRPQLNRERLVAPVKSAKDVVDAPGIPAEKRLGRRVDEETCFISDQKIAQALQPSLLNGGNLVDVFQHREDDFEAVETIEVFYTTSAGEKVHELVFAENAERTVTGPRILVSANRVNTMHRAISVLSRKVDNLTTTLRVCREHYYKELFSLRHGRQPTEDHEKFWFTPQAYQDTVSIQELRKRFGTEQEVQSKIEHTHF</sequence>
<evidence type="ECO:0000313" key="3">
    <source>
        <dbReference type="Proteomes" id="UP001642484"/>
    </source>
</evidence>
<gene>
    <name evidence="1" type="ORF">CCMP2556_LOCUS3809</name>
    <name evidence="2" type="ORF">CCMP2556_LOCUS3857</name>
</gene>
<evidence type="ECO:0000313" key="1">
    <source>
        <dbReference type="EMBL" id="CAK8994841.1"/>
    </source>
</evidence>
<evidence type="ECO:0000313" key="2">
    <source>
        <dbReference type="EMBL" id="CAK8994971.1"/>
    </source>
</evidence>